<dbReference type="GeneID" id="102346402"/>
<dbReference type="InParanoid" id="M3XJ74"/>
<evidence type="ECO:0000256" key="4">
    <source>
        <dbReference type="ARBA" id="ARBA00022525"/>
    </source>
</evidence>
<dbReference type="PRINTS" id="PR01932">
    <property type="entry name" value="INTRLEUKIN17"/>
</dbReference>
<accession>M3XJ74</accession>
<comment type="subcellular location">
    <subcellularLocation>
        <location evidence="1">Secreted</location>
    </subcellularLocation>
</comment>
<dbReference type="eggNOG" id="ENOG502S074">
    <property type="taxonomic scope" value="Eukaryota"/>
</dbReference>
<evidence type="ECO:0000256" key="1">
    <source>
        <dbReference type="ARBA" id="ARBA00004613"/>
    </source>
</evidence>
<proteinExistence type="inferred from homology"/>
<dbReference type="GO" id="GO:0005615">
    <property type="term" value="C:extracellular space"/>
    <property type="evidence" value="ECO:0007669"/>
    <property type="project" value="UniProtKB-KW"/>
</dbReference>
<feature type="compositionally biased region" description="Polar residues" evidence="6">
    <location>
        <begin position="1"/>
        <end position="11"/>
    </location>
</feature>
<name>M3XJ74_LATCH</name>
<feature type="compositionally biased region" description="Basic residues" evidence="6">
    <location>
        <begin position="21"/>
        <end position="30"/>
    </location>
</feature>
<reference evidence="8" key="1">
    <citation type="submission" date="2011-08" db="EMBL/GenBank/DDBJ databases">
        <title>The draft genome of Latimeria chalumnae.</title>
        <authorList>
            <person name="Di Palma F."/>
            <person name="Alfoldi J."/>
            <person name="Johnson J."/>
            <person name="Berlin A."/>
            <person name="Gnerre S."/>
            <person name="Jaffe D."/>
            <person name="MacCallum I."/>
            <person name="Young S."/>
            <person name="Walker B.J."/>
            <person name="Lander E."/>
            <person name="Lindblad-Toh K."/>
        </authorList>
    </citation>
    <scope>NUCLEOTIDE SEQUENCE [LARGE SCALE GENOMIC DNA]</scope>
    <source>
        <strain evidence="8">Wild caught</strain>
    </source>
</reference>
<dbReference type="Ensembl" id="ENSLACT00000026356.1">
    <property type="protein sequence ID" value="ENSLACP00000022780.1"/>
    <property type="gene ID" value="ENSLACG00000006880.2"/>
</dbReference>
<gene>
    <name evidence="7" type="primary">IL17B</name>
</gene>
<evidence type="ECO:0000256" key="5">
    <source>
        <dbReference type="ARBA" id="ARBA00022729"/>
    </source>
</evidence>
<keyword evidence="3" id="KW-0202">Cytokine</keyword>
<dbReference type="InterPro" id="IPR010345">
    <property type="entry name" value="IL-17_fam"/>
</dbReference>
<evidence type="ECO:0000256" key="6">
    <source>
        <dbReference type="SAM" id="MobiDB-lite"/>
    </source>
</evidence>
<dbReference type="OMA" id="WPHNLLL"/>
<organism evidence="7 8">
    <name type="scientific">Latimeria chalumnae</name>
    <name type="common">Coelacanth</name>
    <dbReference type="NCBI Taxonomy" id="7897"/>
    <lineage>
        <taxon>Eukaryota</taxon>
        <taxon>Metazoa</taxon>
        <taxon>Chordata</taxon>
        <taxon>Craniata</taxon>
        <taxon>Vertebrata</taxon>
        <taxon>Euteleostomi</taxon>
        <taxon>Coelacanthiformes</taxon>
        <taxon>Coelacanthidae</taxon>
        <taxon>Latimeria</taxon>
    </lineage>
</organism>
<keyword evidence="5" id="KW-0732">Signal</keyword>
<dbReference type="GO" id="GO:0005125">
    <property type="term" value="F:cytokine activity"/>
    <property type="evidence" value="ECO:0007669"/>
    <property type="project" value="UniProtKB-KW"/>
</dbReference>
<dbReference type="InterPro" id="IPR029034">
    <property type="entry name" value="Cystine-knot_cytokine"/>
</dbReference>
<comment type="similarity">
    <text evidence="2">Belongs to the IL-17 family.</text>
</comment>
<dbReference type="Pfam" id="PF06083">
    <property type="entry name" value="IL17"/>
    <property type="match status" value="1"/>
</dbReference>
<keyword evidence="8" id="KW-1185">Reference proteome</keyword>
<feature type="region of interest" description="Disordered" evidence="6">
    <location>
        <begin position="1"/>
        <end position="45"/>
    </location>
</feature>
<dbReference type="EMBL" id="AFYH01144808">
    <property type="status" value="NOT_ANNOTATED_CDS"/>
    <property type="molecule type" value="Genomic_DNA"/>
</dbReference>
<dbReference type="FunCoup" id="M3XJ74">
    <property type="interactions" value="180"/>
</dbReference>
<keyword evidence="4" id="KW-0964">Secreted</keyword>
<dbReference type="SUPFAM" id="SSF57501">
    <property type="entry name" value="Cystine-knot cytokines"/>
    <property type="match status" value="1"/>
</dbReference>
<dbReference type="GeneTree" id="ENSGT00940000160854"/>
<evidence type="ECO:0000256" key="2">
    <source>
        <dbReference type="ARBA" id="ARBA00007236"/>
    </source>
</evidence>
<sequence>MVLTLVLSTITDSKENTKEPRGKKKGRTKSKGTAGSSSDKAVKKTSPDPVLWVNSVTPFGERDFIPEEDYERSIQDMVRQLKNSSELVGNKCEVNLRLWLSNRRSLSPWSYRINHDEHRIPMDVPEAQCLCSGCINPFTMQEDRTMSSIPIYTKIPVKRLLCDTTSASQKTKRKKKKCHREYKTVMENVAIGCTCIF</sequence>
<dbReference type="InterPro" id="IPR020440">
    <property type="entry name" value="IL-17_chr"/>
</dbReference>
<reference evidence="7" key="2">
    <citation type="submission" date="2025-08" db="UniProtKB">
        <authorList>
            <consortium name="Ensembl"/>
        </authorList>
    </citation>
    <scope>IDENTIFICATION</scope>
</reference>
<reference evidence="7" key="3">
    <citation type="submission" date="2025-09" db="UniProtKB">
        <authorList>
            <consortium name="Ensembl"/>
        </authorList>
    </citation>
    <scope>IDENTIFICATION</scope>
</reference>
<evidence type="ECO:0000313" key="8">
    <source>
        <dbReference type="Proteomes" id="UP000008672"/>
    </source>
</evidence>
<dbReference type="GO" id="GO:0006954">
    <property type="term" value="P:inflammatory response"/>
    <property type="evidence" value="ECO:0007669"/>
    <property type="project" value="InterPro"/>
</dbReference>
<dbReference type="EMBL" id="AFYH01144809">
    <property type="status" value="NOT_ANNOTATED_CDS"/>
    <property type="molecule type" value="Genomic_DNA"/>
</dbReference>
<dbReference type="STRING" id="7897.ENSLACP00000022780"/>
<protein>
    <submittedName>
        <fullName evidence="7">Interleukin 17B</fullName>
    </submittedName>
</protein>
<evidence type="ECO:0000313" key="7">
    <source>
        <dbReference type="Ensembl" id="ENSLACP00000022780.1"/>
    </source>
</evidence>
<dbReference type="Gene3D" id="2.10.90.10">
    <property type="entry name" value="Cystine-knot cytokines"/>
    <property type="match status" value="1"/>
</dbReference>
<dbReference type="Proteomes" id="UP000008672">
    <property type="component" value="Unassembled WGS sequence"/>
</dbReference>
<dbReference type="AlphaFoldDB" id="M3XJ74"/>
<evidence type="ECO:0000256" key="3">
    <source>
        <dbReference type="ARBA" id="ARBA00022514"/>
    </source>
</evidence>
<dbReference type="OrthoDB" id="6038945at2759"/>